<dbReference type="InterPro" id="IPR013785">
    <property type="entry name" value="Aldolase_TIM"/>
</dbReference>
<evidence type="ECO:0000256" key="5">
    <source>
        <dbReference type="ARBA" id="ARBA00011944"/>
    </source>
</evidence>
<evidence type="ECO:0000256" key="11">
    <source>
        <dbReference type="ARBA" id="ARBA00047445"/>
    </source>
</evidence>
<gene>
    <name evidence="14" type="ORF">CUNI_LOCUS20930</name>
</gene>
<dbReference type="CDD" id="cd01572">
    <property type="entry name" value="QPRTase"/>
    <property type="match status" value="1"/>
</dbReference>
<comment type="caution">
    <text evidence="14">The sequence shown here is derived from an EMBL/GenBank/DDBJ whole genome shotgun (WGS) entry which is preliminary data.</text>
</comment>
<dbReference type="FunFam" id="3.20.20.70:FF:000090">
    <property type="entry name" value="Nicotinate-nucleotide pyrophosphorylase [carboxylating]"/>
    <property type="match status" value="1"/>
</dbReference>
<protein>
    <recommendedName>
        <fullName evidence="6">Nicotinate-nucleotide pyrophosphorylase [carboxylating]</fullName>
        <ecNumber evidence="5">2.4.2.19</ecNumber>
    </recommendedName>
    <alternativeName>
        <fullName evidence="10">Quinolinate phosphoribosyltransferase [decarboxylating]</fullName>
    </alternativeName>
</protein>
<dbReference type="Proteomes" id="UP000678393">
    <property type="component" value="Unassembled WGS sequence"/>
</dbReference>
<dbReference type="InterPro" id="IPR022412">
    <property type="entry name" value="Quinolinate_PRibosylTrfase_N"/>
</dbReference>
<proteinExistence type="inferred from homology"/>
<dbReference type="Pfam" id="PF02749">
    <property type="entry name" value="QRPTase_N"/>
    <property type="match status" value="1"/>
</dbReference>
<evidence type="ECO:0000259" key="13">
    <source>
        <dbReference type="Pfam" id="PF02749"/>
    </source>
</evidence>
<evidence type="ECO:0000256" key="3">
    <source>
        <dbReference type="ARBA" id="ARBA00009400"/>
    </source>
</evidence>
<dbReference type="InterPro" id="IPR036068">
    <property type="entry name" value="Nicotinate_pribotase-like_C"/>
</dbReference>
<evidence type="ECO:0000256" key="7">
    <source>
        <dbReference type="ARBA" id="ARBA00022642"/>
    </source>
</evidence>
<dbReference type="InterPro" id="IPR027277">
    <property type="entry name" value="NadC/ModD"/>
</dbReference>
<feature type="domain" description="Quinolinate phosphoribosyl transferase N-terminal" evidence="13">
    <location>
        <begin position="152"/>
        <end position="218"/>
    </location>
</feature>
<organism evidence="14 15">
    <name type="scientific">Candidula unifasciata</name>
    <dbReference type="NCBI Taxonomy" id="100452"/>
    <lineage>
        <taxon>Eukaryota</taxon>
        <taxon>Metazoa</taxon>
        <taxon>Spiralia</taxon>
        <taxon>Lophotrochozoa</taxon>
        <taxon>Mollusca</taxon>
        <taxon>Gastropoda</taxon>
        <taxon>Heterobranchia</taxon>
        <taxon>Euthyneura</taxon>
        <taxon>Panpulmonata</taxon>
        <taxon>Eupulmonata</taxon>
        <taxon>Stylommatophora</taxon>
        <taxon>Helicina</taxon>
        <taxon>Helicoidea</taxon>
        <taxon>Geomitridae</taxon>
        <taxon>Candidula</taxon>
    </lineage>
</organism>
<dbReference type="Gene3D" id="3.90.1170.20">
    <property type="entry name" value="Quinolinate phosphoribosyl transferase, N-terminal domain"/>
    <property type="match status" value="1"/>
</dbReference>
<dbReference type="PANTHER" id="PTHR32179">
    <property type="entry name" value="NICOTINATE-NUCLEOTIDE PYROPHOSPHORYLASE [CARBOXYLATING]"/>
    <property type="match status" value="1"/>
</dbReference>
<evidence type="ECO:0000256" key="9">
    <source>
        <dbReference type="ARBA" id="ARBA00022679"/>
    </source>
</evidence>
<dbReference type="AlphaFoldDB" id="A0A8S4A526"/>
<evidence type="ECO:0000313" key="14">
    <source>
        <dbReference type="EMBL" id="CAG5135372.1"/>
    </source>
</evidence>
<dbReference type="Gene3D" id="3.20.20.70">
    <property type="entry name" value="Aldolase class I"/>
    <property type="match status" value="1"/>
</dbReference>
<dbReference type="GO" id="GO:0005737">
    <property type="term" value="C:cytoplasm"/>
    <property type="evidence" value="ECO:0007669"/>
    <property type="project" value="TreeGrafter"/>
</dbReference>
<dbReference type="SUPFAM" id="SSF51690">
    <property type="entry name" value="Nicotinate/Quinolinate PRTase C-terminal domain-like"/>
    <property type="match status" value="1"/>
</dbReference>
<evidence type="ECO:0000256" key="10">
    <source>
        <dbReference type="ARBA" id="ARBA00033102"/>
    </source>
</evidence>
<comment type="similarity">
    <text evidence="3">Belongs to the NadC/ModD family.</text>
</comment>
<comment type="subunit">
    <text evidence="4">Hexamer formed by 3 homodimers.</text>
</comment>
<dbReference type="SUPFAM" id="SSF54675">
    <property type="entry name" value="Nicotinate/Quinolinate PRTase N-terminal domain-like"/>
    <property type="match status" value="1"/>
</dbReference>
<comment type="function">
    <text evidence="1">Involved in the catabolism of quinolinic acid (QA).</text>
</comment>
<name>A0A8S4A526_9EUPU</name>
<keyword evidence="9" id="KW-0808">Transferase</keyword>
<reference evidence="14" key="1">
    <citation type="submission" date="2021-04" db="EMBL/GenBank/DDBJ databases">
        <authorList>
            <consortium name="Molecular Ecology Group"/>
        </authorList>
    </citation>
    <scope>NUCLEOTIDE SEQUENCE</scope>
</reference>
<dbReference type="GO" id="GO:0034213">
    <property type="term" value="P:quinolinate catabolic process"/>
    <property type="evidence" value="ECO:0007669"/>
    <property type="project" value="TreeGrafter"/>
</dbReference>
<evidence type="ECO:0000256" key="1">
    <source>
        <dbReference type="ARBA" id="ARBA00003237"/>
    </source>
</evidence>
<dbReference type="NCBIfam" id="TIGR00078">
    <property type="entry name" value="nadC"/>
    <property type="match status" value="1"/>
</dbReference>
<keyword evidence="7" id="KW-0662">Pyridine nucleotide biosynthesis</keyword>
<dbReference type="EMBL" id="CAJHNH020008223">
    <property type="protein sequence ID" value="CAG5135372.1"/>
    <property type="molecule type" value="Genomic_DNA"/>
</dbReference>
<keyword evidence="15" id="KW-1185">Reference proteome</keyword>
<evidence type="ECO:0000256" key="6">
    <source>
        <dbReference type="ARBA" id="ARBA00020990"/>
    </source>
</evidence>
<evidence type="ECO:0000313" key="15">
    <source>
        <dbReference type="Proteomes" id="UP000678393"/>
    </source>
</evidence>
<feature type="domain" description="Quinolinate phosphoribosyl transferase C-terminal" evidence="12">
    <location>
        <begin position="220"/>
        <end position="390"/>
    </location>
</feature>
<keyword evidence="8" id="KW-0328">Glycosyltransferase</keyword>
<evidence type="ECO:0000256" key="4">
    <source>
        <dbReference type="ARBA" id="ARBA00011218"/>
    </source>
</evidence>
<dbReference type="EC" id="2.4.2.19" evidence="5"/>
<dbReference type="GO" id="GO:0004514">
    <property type="term" value="F:nicotinate-nucleotide diphosphorylase (carboxylating) activity"/>
    <property type="evidence" value="ECO:0007669"/>
    <property type="project" value="UniProtKB-EC"/>
</dbReference>
<dbReference type="OrthoDB" id="10067394at2759"/>
<evidence type="ECO:0000256" key="8">
    <source>
        <dbReference type="ARBA" id="ARBA00022676"/>
    </source>
</evidence>
<dbReference type="PANTHER" id="PTHR32179:SF3">
    <property type="entry name" value="NICOTINATE-NUCLEOTIDE PYROPHOSPHORYLASE [CARBOXYLATING]"/>
    <property type="match status" value="1"/>
</dbReference>
<dbReference type="InterPro" id="IPR037128">
    <property type="entry name" value="Quinolinate_PRibosylTase_N_sf"/>
</dbReference>
<evidence type="ECO:0000259" key="12">
    <source>
        <dbReference type="Pfam" id="PF01729"/>
    </source>
</evidence>
<dbReference type="Pfam" id="PF01729">
    <property type="entry name" value="QRPTase_C"/>
    <property type="match status" value="1"/>
</dbReference>
<dbReference type="InterPro" id="IPR002638">
    <property type="entry name" value="Quinolinate_PRibosylTrfase_C"/>
</dbReference>
<evidence type="ECO:0000256" key="2">
    <source>
        <dbReference type="ARBA" id="ARBA00004893"/>
    </source>
</evidence>
<comment type="pathway">
    <text evidence="2">Cofactor biosynthesis; NAD(+) biosynthesis; nicotinate D-ribonucleotide from quinolinate: step 1/1.</text>
</comment>
<accession>A0A8S4A526</accession>
<dbReference type="InterPro" id="IPR004393">
    <property type="entry name" value="NadC"/>
</dbReference>
<comment type="catalytic activity">
    <reaction evidence="11">
        <text>nicotinate beta-D-ribonucleotide + CO2 + diphosphate = quinolinate + 5-phospho-alpha-D-ribose 1-diphosphate + 2 H(+)</text>
        <dbReference type="Rhea" id="RHEA:12733"/>
        <dbReference type="ChEBI" id="CHEBI:15378"/>
        <dbReference type="ChEBI" id="CHEBI:16526"/>
        <dbReference type="ChEBI" id="CHEBI:29959"/>
        <dbReference type="ChEBI" id="CHEBI:33019"/>
        <dbReference type="ChEBI" id="CHEBI:57502"/>
        <dbReference type="ChEBI" id="CHEBI:58017"/>
        <dbReference type="EC" id="2.4.2.19"/>
    </reaction>
</comment>
<sequence length="408" mass="45212">MSKWQRYRKRYSTVWESESDLKDWIQPVAGHESKAFCRLCQCQVRAHRNDLVKHAATEKHKRNAACYPNTGEFNDSTVDFTTEDMTYENKDRSGSNDHDYSRMLSNTYNPNYHHILPALSLQTLARAWLQEDTPAFDFAGFVVGDGQEVGLLLMKEAGIIAGRPFVDAIFKELGCSLKWHVQEGDYVEPIKTVATVTGRVRDLLLGERVALNCITRCSGIATKARRLAKIASASGWKGTIAGTRKTTPGFRLVEKYALLVGGVSTHRHDLSSMIMLKDNHIWTAGSVTKAVKDARQVGGFSTKIEVECRSLDEAIEAADSGADIIMLDNFSPKSAQEAASRLKTHFPSLVIELSGGITESSLTDFCVENIDVVSLGVLTQGYSTIDFSFKIRKEGHDPKNPTVKTVEG</sequence>
<dbReference type="GO" id="GO:0009435">
    <property type="term" value="P:NAD+ biosynthetic process"/>
    <property type="evidence" value="ECO:0007669"/>
    <property type="project" value="InterPro"/>
</dbReference>